<feature type="compositionally biased region" description="Basic and acidic residues" evidence="2">
    <location>
        <begin position="450"/>
        <end position="459"/>
    </location>
</feature>
<name>A0ABP0EJC4_9ASCO</name>
<feature type="region of interest" description="Disordered" evidence="2">
    <location>
        <begin position="108"/>
        <end position="133"/>
    </location>
</feature>
<sequence length="467" mass="54712">MFEDFYVDAHESHAQNKQQRLRQLLQKYVELQRLQDLETNEQLTTNQRKRLLNGKTKRKILRRIHEQLNRRLRPEETFEVWHEHRNLNVNLKRQHPPKGVEGDVEAVLSSNENQVDENTSVVDDDEEDENDEGSIASQLARFTSSFDESNSWTKTNLLIRTRGLEVLPARSTPPGFTKYHVNNLKNLLHINILRRNWQMAYKVFCLLVRLPNVDIRSVWPLGVEILRQQQKLNGKNQPTMYKDDRFFDWLASFFIISRSAGNQTRMISAPIWRSGSRTHTPLYIIMSLWSLLVRQEYSKLNDRLEELLLEPPFNTDGVFFFISALCKLSECIELIRQGANGFKDTIVNNCNFVEKQLEQCKELHFAYPRDLIHNELKSVLAQLDGPTKTTTTTRETTPSSSSESSDDENDDEPPENISFDVPMFEEKRRRMSTTRLPSSPPSEYLENEYDEGHIERDEGIDFDFDFE</sequence>
<gene>
    <name evidence="3" type="ORF">CAAN4_F13234</name>
</gene>
<evidence type="ECO:0000313" key="3">
    <source>
        <dbReference type="EMBL" id="CAK7913759.1"/>
    </source>
</evidence>
<proteinExistence type="predicted"/>
<evidence type="ECO:0000256" key="2">
    <source>
        <dbReference type="SAM" id="MobiDB-lite"/>
    </source>
</evidence>
<dbReference type="PANTHER" id="PTHR28244">
    <property type="entry name" value="RNA POLYMERASE I-SPECIFIC TRANSCRIPTION INITIATION FACTOR RRN11"/>
    <property type="match status" value="1"/>
</dbReference>
<feature type="coiled-coil region" evidence="1">
    <location>
        <begin position="7"/>
        <end position="41"/>
    </location>
</feature>
<dbReference type="Pfam" id="PF04090">
    <property type="entry name" value="Rrn11"/>
    <property type="match status" value="1"/>
</dbReference>
<feature type="compositionally biased region" description="Acidic residues" evidence="2">
    <location>
        <begin position="122"/>
        <end position="132"/>
    </location>
</feature>
<evidence type="ECO:0000256" key="1">
    <source>
        <dbReference type="SAM" id="Coils"/>
    </source>
</evidence>
<feature type="region of interest" description="Disordered" evidence="2">
    <location>
        <begin position="383"/>
        <end position="467"/>
    </location>
</feature>
<dbReference type="InterPro" id="IPR007224">
    <property type="entry name" value="TIF_Rrn11"/>
</dbReference>
<feature type="compositionally biased region" description="Low complexity" evidence="2">
    <location>
        <begin position="386"/>
        <end position="403"/>
    </location>
</feature>
<accession>A0ABP0EJC4</accession>
<dbReference type="InterPro" id="IPR053029">
    <property type="entry name" value="RNA_pol_I-specific_init_factor"/>
</dbReference>
<dbReference type="PANTHER" id="PTHR28244:SF1">
    <property type="entry name" value="RNA POLYMERASE I-SPECIFIC TRANSCRIPTION INITIATION FACTOR RRN11"/>
    <property type="match status" value="1"/>
</dbReference>
<dbReference type="EMBL" id="OZ004258">
    <property type="protein sequence ID" value="CAK7913759.1"/>
    <property type="molecule type" value="Genomic_DNA"/>
</dbReference>
<feature type="compositionally biased region" description="Acidic residues" evidence="2">
    <location>
        <begin position="404"/>
        <end position="414"/>
    </location>
</feature>
<evidence type="ECO:0008006" key="5">
    <source>
        <dbReference type="Google" id="ProtNLM"/>
    </source>
</evidence>
<evidence type="ECO:0000313" key="4">
    <source>
        <dbReference type="Proteomes" id="UP001497600"/>
    </source>
</evidence>
<dbReference type="Proteomes" id="UP001497600">
    <property type="component" value="Chromosome F"/>
</dbReference>
<keyword evidence="4" id="KW-1185">Reference proteome</keyword>
<keyword evidence="1" id="KW-0175">Coiled coil</keyword>
<reference evidence="3 4" key="1">
    <citation type="submission" date="2024-01" db="EMBL/GenBank/DDBJ databases">
        <authorList>
            <consortium name="Genoscope - CEA"/>
            <person name="William W."/>
        </authorList>
    </citation>
    <scope>NUCLEOTIDE SEQUENCE [LARGE SCALE GENOMIC DNA]</scope>
    <source>
        <strain evidence="3 4">29B2s-10</strain>
    </source>
</reference>
<organism evidence="3 4">
    <name type="scientific">[Candida] anglica</name>
    <dbReference type="NCBI Taxonomy" id="148631"/>
    <lineage>
        <taxon>Eukaryota</taxon>
        <taxon>Fungi</taxon>
        <taxon>Dikarya</taxon>
        <taxon>Ascomycota</taxon>
        <taxon>Saccharomycotina</taxon>
        <taxon>Pichiomycetes</taxon>
        <taxon>Debaryomycetaceae</taxon>
        <taxon>Kurtzmaniella</taxon>
    </lineage>
</organism>
<protein>
    <recommendedName>
        <fullName evidence="5">RNA polymerase I-specific transcription initiation factor RRN11</fullName>
    </recommendedName>
</protein>